<dbReference type="GO" id="GO:0005634">
    <property type="term" value="C:nucleus"/>
    <property type="evidence" value="ECO:0007669"/>
    <property type="project" value="UniProtKB-SubCell"/>
</dbReference>
<dbReference type="Gene3D" id="4.10.240.10">
    <property type="entry name" value="Zn(2)-C6 fungal-type DNA-binding domain"/>
    <property type="match status" value="1"/>
</dbReference>
<feature type="compositionally biased region" description="Basic and acidic residues" evidence="7">
    <location>
        <begin position="602"/>
        <end position="616"/>
    </location>
</feature>
<gene>
    <name evidence="9" type="ORF">ASPWEDRAFT_164998</name>
</gene>
<dbReference type="GeneID" id="63745747"/>
<dbReference type="GO" id="GO:0006351">
    <property type="term" value="P:DNA-templated transcription"/>
    <property type="evidence" value="ECO:0007669"/>
    <property type="project" value="InterPro"/>
</dbReference>
<proteinExistence type="predicted"/>
<name>A0A1L9R6X1_ASPWE</name>
<evidence type="ECO:0000259" key="8">
    <source>
        <dbReference type="PROSITE" id="PS50048"/>
    </source>
</evidence>
<sequence length="713" mass="79419">MNPRRRSRNSEEANESTKRQRRKFVACQRCHAHKIKCSGDQPCAKCVAVGCADECQYAPRDRQVKVNESYLDLLLSENRRLREQSGSSVNEAEATNDTETGPPRTAAEIPDESSTGVSNPLIGDRAWFHPYAPSAPPIFIGEAACTAFATRFRRFLTGSNATAHIPRTQYVKDWNIAAANADNVQWPSLQQARLLVKIAVYQIGSVYHLLLRKSTFEKLEEIYQTGDFDNTINKCKFFALFAFGEAYSMRAEPASGSRVPGTSYFARAMGLLLQVLPERMIITHLETLLLLSLFSYYLNRRHSAYVLIGSAMRLGLCTGMNHNIPESQLIDPVERQHRLRVWWTIYIFDRMWGSKMGVPSQILDEDIHLDMPSSIDPPQLHDEQFSDPEYLTANVKLARIVGETIAKLYSRRKYSETFLQRVQKLLKALKNWVETLPEHIRLNQDDLEANKKHITSLHLSFNQCVILTTRPTLLHLLIKLSDNGGATSNRGDGSEVVSQPVLTLGEACIHAARHSYTIILSKWIKGSLPVFGYFHAHYLFSSALVLAMSSFVPIGNPGDLGSFTTALEVLRSMSENGNLAASEFFHNLEQVKICLDRYREERQQRRGDRGTGEKRNGAAAIGPGGITAYTPTPSMGSIMGPGEAGIGVGQNYGTAANIGMPVADAAGGFTTAMAFLEPTMQDFLAQSDFDLGMLNPVDTFMNDTESLYTYHGL</sequence>
<keyword evidence="2" id="KW-0479">Metal-binding</keyword>
<dbReference type="GO" id="GO:0043565">
    <property type="term" value="F:sequence-specific DNA binding"/>
    <property type="evidence" value="ECO:0007669"/>
    <property type="project" value="TreeGrafter"/>
</dbReference>
<feature type="domain" description="Zn(2)-C6 fungal-type" evidence="8">
    <location>
        <begin position="26"/>
        <end position="57"/>
    </location>
</feature>
<keyword evidence="6" id="KW-0539">Nucleus</keyword>
<dbReference type="SMART" id="SM00066">
    <property type="entry name" value="GAL4"/>
    <property type="match status" value="1"/>
</dbReference>
<evidence type="ECO:0000256" key="1">
    <source>
        <dbReference type="ARBA" id="ARBA00004123"/>
    </source>
</evidence>
<feature type="region of interest" description="Disordered" evidence="7">
    <location>
        <begin position="602"/>
        <end position="623"/>
    </location>
</feature>
<dbReference type="InterPro" id="IPR036864">
    <property type="entry name" value="Zn2-C6_fun-type_DNA-bd_sf"/>
</dbReference>
<evidence type="ECO:0000313" key="9">
    <source>
        <dbReference type="EMBL" id="OJJ30638.1"/>
    </source>
</evidence>
<keyword evidence="4" id="KW-0238">DNA-binding</keyword>
<dbReference type="Pfam" id="PF04082">
    <property type="entry name" value="Fungal_trans"/>
    <property type="match status" value="1"/>
</dbReference>
<dbReference type="PROSITE" id="PS00463">
    <property type="entry name" value="ZN2_CY6_FUNGAL_1"/>
    <property type="match status" value="1"/>
</dbReference>
<dbReference type="GO" id="GO:0000981">
    <property type="term" value="F:DNA-binding transcription factor activity, RNA polymerase II-specific"/>
    <property type="evidence" value="ECO:0007669"/>
    <property type="project" value="InterPro"/>
</dbReference>
<dbReference type="SMART" id="SM00906">
    <property type="entry name" value="Fungal_trans"/>
    <property type="match status" value="1"/>
</dbReference>
<evidence type="ECO:0000313" key="10">
    <source>
        <dbReference type="Proteomes" id="UP000184383"/>
    </source>
</evidence>
<dbReference type="InterPro" id="IPR051711">
    <property type="entry name" value="Stress_Response_Reg"/>
</dbReference>
<keyword evidence="10" id="KW-1185">Reference proteome</keyword>
<dbReference type="InterPro" id="IPR007219">
    <property type="entry name" value="XnlR_reg_dom"/>
</dbReference>
<accession>A0A1L9R6X1</accession>
<dbReference type="PROSITE" id="PS50048">
    <property type="entry name" value="ZN2_CY6_FUNGAL_2"/>
    <property type="match status" value="1"/>
</dbReference>
<comment type="subcellular location">
    <subcellularLocation>
        <location evidence="1">Nucleus</location>
    </subcellularLocation>
</comment>
<dbReference type="EMBL" id="KV878217">
    <property type="protein sequence ID" value="OJJ30638.1"/>
    <property type="molecule type" value="Genomic_DNA"/>
</dbReference>
<dbReference type="SUPFAM" id="SSF57701">
    <property type="entry name" value="Zn2/Cys6 DNA-binding domain"/>
    <property type="match status" value="1"/>
</dbReference>
<evidence type="ECO:0000256" key="5">
    <source>
        <dbReference type="ARBA" id="ARBA00023163"/>
    </source>
</evidence>
<dbReference type="GO" id="GO:0008270">
    <property type="term" value="F:zinc ion binding"/>
    <property type="evidence" value="ECO:0007669"/>
    <property type="project" value="InterPro"/>
</dbReference>
<feature type="compositionally biased region" description="Polar residues" evidence="7">
    <location>
        <begin position="84"/>
        <end position="99"/>
    </location>
</feature>
<keyword evidence="3" id="KW-0805">Transcription regulation</keyword>
<dbReference type="VEuPathDB" id="FungiDB:ASPWEDRAFT_164998"/>
<dbReference type="CDD" id="cd00067">
    <property type="entry name" value="GAL4"/>
    <property type="match status" value="1"/>
</dbReference>
<dbReference type="InterPro" id="IPR001138">
    <property type="entry name" value="Zn2Cys6_DnaBD"/>
</dbReference>
<evidence type="ECO:0000256" key="2">
    <source>
        <dbReference type="ARBA" id="ARBA00022723"/>
    </source>
</evidence>
<evidence type="ECO:0000256" key="3">
    <source>
        <dbReference type="ARBA" id="ARBA00023015"/>
    </source>
</evidence>
<dbReference type="CDD" id="cd12148">
    <property type="entry name" value="fungal_TF_MHR"/>
    <property type="match status" value="1"/>
</dbReference>
<dbReference type="OrthoDB" id="3990906at2759"/>
<evidence type="ECO:0000256" key="6">
    <source>
        <dbReference type="ARBA" id="ARBA00023242"/>
    </source>
</evidence>
<evidence type="ECO:0000256" key="4">
    <source>
        <dbReference type="ARBA" id="ARBA00023125"/>
    </source>
</evidence>
<dbReference type="RefSeq" id="XP_040684315.1">
    <property type="nucleotide sequence ID" value="XM_040829899.1"/>
</dbReference>
<dbReference type="Pfam" id="PF00172">
    <property type="entry name" value="Zn_clus"/>
    <property type="match status" value="1"/>
</dbReference>
<protein>
    <recommendedName>
        <fullName evidence="8">Zn(2)-C6 fungal-type domain-containing protein</fullName>
    </recommendedName>
</protein>
<dbReference type="PANTHER" id="PTHR47540:SF6">
    <property type="entry name" value="ZN(II)2CYS6 TRANSCRIPTION FACTOR (EUROFUNG)"/>
    <property type="match status" value="1"/>
</dbReference>
<dbReference type="PANTHER" id="PTHR47540">
    <property type="entry name" value="THIAMINE REPRESSIBLE GENES REGULATORY PROTEIN THI5"/>
    <property type="match status" value="1"/>
</dbReference>
<organism evidence="9 10">
    <name type="scientific">Aspergillus wentii DTO 134E9</name>
    <dbReference type="NCBI Taxonomy" id="1073089"/>
    <lineage>
        <taxon>Eukaryota</taxon>
        <taxon>Fungi</taxon>
        <taxon>Dikarya</taxon>
        <taxon>Ascomycota</taxon>
        <taxon>Pezizomycotina</taxon>
        <taxon>Eurotiomycetes</taxon>
        <taxon>Eurotiomycetidae</taxon>
        <taxon>Eurotiales</taxon>
        <taxon>Aspergillaceae</taxon>
        <taxon>Aspergillus</taxon>
        <taxon>Aspergillus subgen. Cremei</taxon>
    </lineage>
</organism>
<feature type="region of interest" description="Disordered" evidence="7">
    <location>
        <begin position="82"/>
        <end position="116"/>
    </location>
</feature>
<dbReference type="AlphaFoldDB" id="A0A1L9R6X1"/>
<evidence type="ECO:0000256" key="7">
    <source>
        <dbReference type="SAM" id="MobiDB-lite"/>
    </source>
</evidence>
<dbReference type="Proteomes" id="UP000184383">
    <property type="component" value="Unassembled WGS sequence"/>
</dbReference>
<keyword evidence="5" id="KW-0804">Transcription</keyword>
<dbReference type="STRING" id="1073089.A0A1L9R6X1"/>
<dbReference type="GO" id="GO:0045944">
    <property type="term" value="P:positive regulation of transcription by RNA polymerase II"/>
    <property type="evidence" value="ECO:0007669"/>
    <property type="project" value="TreeGrafter"/>
</dbReference>
<reference evidence="10" key="1">
    <citation type="journal article" date="2017" name="Genome Biol.">
        <title>Comparative genomics reveals high biological diversity and specific adaptations in the industrially and medically important fungal genus Aspergillus.</title>
        <authorList>
            <person name="de Vries R.P."/>
            <person name="Riley R."/>
            <person name="Wiebenga A."/>
            <person name="Aguilar-Osorio G."/>
            <person name="Amillis S."/>
            <person name="Uchima C.A."/>
            <person name="Anderluh G."/>
            <person name="Asadollahi M."/>
            <person name="Askin M."/>
            <person name="Barry K."/>
            <person name="Battaglia E."/>
            <person name="Bayram O."/>
            <person name="Benocci T."/>
            <person name="Braus-Stromeyer S.A."/>
            <person name="Caldana C."/>
            <person name="Canovas D."/>
            <person name="Cerqueira G.C."/>
            <person name="Chen F."/>
            <person name="Chen W."/>
            <person name="Choi C."/>
            <person name="Clum A."/>
            <person name="Dos Santos R.A."/>
            <person name="Damasio A.R."/>
            <person name="Diallinas G."/>
            <person name="Emri T."/>
            <person name="Fekete E."/>
            <person name="Flipphi M."/>
            <person name="Freyberg S."/>
            <person name="Gallo A."/>
            <person name="Gournas C."/>
            <person name="Habgood R."/>
            <person name="Hainaut M."/>
            <person name="Harispe M.L."/>
            <person name="Henrissat B."/>
            <person name="Hilden K.S."/>
            <person name="Hope R."/>
            <person name="Hossain A."/>
            <person name="Karabika E."/>
            <person name="Karaffa L."/>
            <person name="Karanyi Z."/>
            <person name="Krasevec N."/>
            <person name="Kuo A."/>
            <person name="Kusch H."/>
            <person name="LaButti K."/>
            <person name="Lagendijk E.L."/>
            <person name="Lapidus A."/>
            <person name="Levasseur A."/>
            <person name="Lindquist E."/>
            <person name="Lipzen A."/>
            <person name="Logrieco A.F."/>
            <person name="MacCabe A."/>
            <person name="Maekelae M.R."/>
            <person name="Malavazi I."/>
            <person name="Melin P."/>
            <person name="Meyer V."/>
            <person name="Mielnichuk N."/>
            <person name="Miskei M."/>
            <person name="Molnar A.P."/>
            <person name="Mule G."/>
            <person name="Ngan C.Y."/>
            <person name="Orejas M."/>
            <person name="Orosz E."/>
            <person name="Ouedraogo J.P."/>
            <person name="Overkamp K.M."/>
            <person name="Park H.-S."/>
            <person name="Perrone G."/>
            <person name="Piumi F."/>
            <person name="Punt P.J."/>
            <person name="Ram A.F."/>
            <person name="Ramon A."/>
            <person name="Rauscher S."/>
            <person name="Record E."/>
            <person name="Riano-Pachon D.M."/>
            <person name="Robert V."/>
            <person name="Roehrig J."/>
            <person name="Ruller R."/>
            <person name="Salamov A."/>
            <person name="Salih N.S."/>
            <person name="Samson R.A."/>
            <person name="Sandor E."/>
            <person name="Sanguinetti M."/>
            <person name="Schuetze T."/>
            <person name="Sepcic K."/>
            <person name="Shelest E."/>
            <person name="Sherlock G."/>
            <person name="Sophianopoulou V."/>
            <person name="Squina F.M."/>
            <person name="Sun H."/>
            <person name="Susca A."/>
            <person name="Todd R.B."/>
            <person name="Tsang A."/>
            <person name="Unkles S.E."/>
            <person name="van de Wiele N."/>
            <person name="van Rossen-Uffink D."/>
            <person name="Oliveira J.V."/>
            <person name="Vesth T.C."/>
            <person name="Visser J."/>
            <person name="Yu J.-H."/>
            <person name="Zhou M."/>
            <person name="Andersen M.R."/>
            <person name="Archer D.B."/>
            <person name="Baker S.E."/>
            <person name="Benoit I."/>
            <person name="Brakhage A.A."/>
            <person name="Braus G.H."/>
            <person name="Fischer R."/>
            <person name="Frisvad J.C."/>
            <person name="Goldman G.H."/>
            <person name="Houbraken J."/>
            <person name="Oakley B."/>
            <person name="Pocsi I."/>
            <person name="Scazzocchio C."/>
            <person name="Seiboth B."/>
            <person name="vanKuyk P.A."/>
            <person name="Wortman J."/>
            <person name="Dyer P.S."/>
            <person name="Grigoriev I.V."/>
        </authorList>
    </citation>
    <scope>NUCLEOTIDE SEQUENCE [LARGE SCALE GENOMIC DNA]</scope>
    <source>
        <strain evidence="10">DTO 134E9</strain>
    </source>
</reference>